<dbReference type="AlphaFoldDB" id="A0A497ELW5"/>
<dbReference type="Pfam" id="PF16363">
    <property type="entry name" value="GDP_Man_Dehyd"/>
    <property type="match status" value="1"/>
</dbReference>
<evidence type="ECO:0000313" key="2">
    <source>
        <dbReference type="EMBL" id="RLE47947.1"/>
    </source>
</evidence>
<evidence type="ECO:0000259" key="1">
    <source>
        <dbReference type="Pfam" id="PF16363"/>
    </source>
</evidence>
<dbReference type="Gene3D" id="3.90.25.10">
    <property type="entry name" value="UDP-galactose 4-epimerase, domain 1"/>
    <property type="match status" value="1"/>
</dbReference>
<dbReference type="PANTHER" id="PTHR43000">
    <property type="entry name" value="DTDP-D-GLUCOSE 4,6-DEHYDRATASE-RELATED"/>
    <property type="match status" value="1"/>
</dbReference>
<dbReference type="SUPFAM" id="SSF51735">
    <property type="entry name" value="NAD(P)-binding Rossmann-fold domains"/>
    <property type="match status" value="1"/>
</dbReference>
<organism evidence="2 3">
    <name type="scientific">Thermoproteota archaeon</name>
    <dbReference type="NCBI Taxonomy" id="2056631"/>
    <lineage>
        <taxon>Archaea</taxon>
        <taxon>Thermoproteota</taxon>
    </lineage>
</organism>
<dbReference type="Proteomes" id="UP000278475">
    <property type="component" value="Unassembled WGS sequence"/>
</dbReference>
<dbReference type="InterPro" id="IPR016040">
    <property type="entry name" value="NAD(P)-bd_dom"/>
</dbReference>
<reference evidence="2 3" key="1">
    <citation type="submission" date="2018-06" db="EMBL/GenBank/DDBJ databases">
        <title>Extensive metabolic versatility and redundancy in microbially diverse, dynamic hydrothermal sediments.</title>
        <authorList>
            <person name="Dombrowski N."/>
            <person name="Teske A."/>
            <person name="Baker B.J."/>
        </authorList>
    </citation>
    <scope>NUCLEOTIDE SEQUENCE [LARGE SCALE GENOMIC DNA]</scope>
    <source>
        <strain evidence="2">B66_G16</strain>
    </source>
</reference>
<dbReference type="EMBL" id="QMQV01000097">
    <property type="protein sequence ID" value="RLE47947.1"/>
    <property type="molecule type" value="Genomic_DNA"/>
</dbReference>
<gene>
    <name evidence="2" type="ORF">DRJ31_08090</name>
</gene>
<accession>A0A497ELW5</accession>
<feature type="domain" description="NAD(P)-binding" evidence="1">
    <location>
        <begin position="11"/>
        <end position="50"/>
    </location>
</feature>
<sequence length="82" mass="9869">ILQILEKPEELITFVEDRPGHDIRYSLDSSKIRTELGWKPRFSFKEALEATVNWYKNNEWWWKPLSTEEVLHPAPWRLGCSR</sequence>
<comment type="caution">
    <text evidence="2">The sequence shown here is derived from an EMBL/GenBank/DDBJ whole genome shotgun (WGS) entry which is preliminary data.</text>
</comment>
<dbReference type="InterPro" id="IPR036291">
    <property type="entry name" value="NAD(P)-bd_dom_sf"/>
</dbReference>
<feature type="non-terminal residue" evidence="2">
    <location>
        <position position="1"/>
    </location>
</feature>
<protein>
    <submittedName>
        <fullName evidence="2">dTDP-glucose 4,6-dehydratase</fullName>
    </submittedName>
</protein>
<name>A0A497ELW5_9CREN</name>
<evidence type="ECO:0000313" key="3">
    <source>
        <dbReference type="Proteomes" id="UP000278475"/>
    </source>
</evidence>
<proteinExistence type="predicted"/>